<organism evidence="3 4">
    <name type="scientific">Candidatus Filomicrobium marinum</name>
    <dbReference type="NCBI Taxonomy" id="1608628"/>
    <lineage>
        <taxon>Bacteria</taxon>
        <taxon>Pseudomonadati</taxon>
        <taxon>Pseudomonadota</taxon>
        <taxon>Alphaproteobacteria</taxon>
        <taxon>Hyphomicrobiales</taxon>
        <taxon>Hyphomicrobiaceae</taxon>
        <taxon>Filomicrobium</taxon>
    </lineage>
</organism>
<dbReference type="Proteomes" id="UP000033187">
    <property type="component" value="Chromosome 1"/>
</dbReference>
<sequence>MKLSKLYSNKPVVFRPITFVTGVNVVLGEIRLPENQNKDTHNLGKSTVGRLLDFMLLAGRDPKFFLLKHSNLFNDFVFFLEIQLFDGTFVTIRRSVAEVTKISFKKHETAGQDYNRLPESGWDHSSVAFDRSKEILDGLLDWRSLKPYDFRKGLGYQLRSQDDYRDVFQLRRFAGGHADWKPYLAHVLGFNSELISKRYEKEKRLKERKATAQTLKHELGDSVDDISKVDGLLLLKRQEVEKKQILLDAFDFRNRDRQANKQLVDELDEQIAALNSKRYSLTQSRKKIVASLEEDAIMFNPDEAAKLFQEAGILFHGQIKRDYEQLIAFNRAITDERRQYLIEERNDIDTDLKRITAELNSLGKLRSETLSFLTSADVFAKYKRASDELATLKAEILDLNRQRDLLLRLQLLATEIRRLSDEIAQLRQEIDADVNNQHNPDTLFSRIRLLFNEIVEEVIDRKAILSVHTNKEGHLEFKAEILDESGNSSSADAGFTYRKLLCIAFDLAVLRCHLEDKFPRFVFHDGVFESLDPRKKVKLLGEIRRLANEGLQPVITLIDAELPSGDAETVKLEDAEIILTLHDEGDDGRLFRMPPW</sequence>
<dbReference type="AlphaFoldDB" id="A0A0D6JJ88"/>
<keyword evidence="1" id="KW-0175">Coiled coil</keyword>
<dbReference type="OrthoDB" id="7888902at2"/>
<dbReference type="InterPro" id="IPR027417">
    <property type="entry name" value="P-loop_NTPase"/>
</dbReference>
<dbReference type="InterPro" id="IPR018760">
    <property type="entry name" value="DUF2326"/>
</dbReference>
<evidence type="ECO:0000313" key="3">
    <source>
        <dbReference type="EMBL" id="CPR22049.1"/>
    </source>
</evidence>
<dbReference type="Gene3D" id="3.40.50.300">
    <property type="entry name" value="P-loop containing nucleotide triphosphate hydrolases"/>
    <property type="match status" value="1"/>
</dbReference>
<feature type="coiled-coil region" evidence="1">
    <location>
        <begin position="382"/>
        <end position="436"/>
    </location>
</feature>
<proteinExistence type="predicted"/>
<feature type="domain" description="DUF2326" evidence="2">
    <location>
        <begin position="454"/>
        <end position="593"/>
    </location>
</feature>
<evidence type="ECO:0000313" key="4">
    <source>
        <dbReference type="Proteomes" id="UP000033187"/>
    </source>
</evidence>
<name>A0A0D6JJ88_9HYPH</name>
<dbReference type="EMBL" id="LN829119">
    <property type="protein sequence ID" value="CPR22049.1"/>
    <property type="molecule type" value="Genomic_DNA"/>
</dbReference>
<accession>A0A0D6JJ88</accession>
<evidence type="ECO:0000259" key="2">
    <source>
        <dbReference type="Pfam" id="PF10088"/>
    </source>
</evidence>
<reference evidence="4" key="1">
    <citation type="submission" date="2015-02" db="EMBL/GenBank/DDBJ databases">
        <authorList>
            <person name="Chooi Y.-H."/>
        </authorList>
    </citation>
    <scope>NUCLEOTIDE SEQUENCE [LARGE SCALE GENOMIC DNA]</scope>
    <source>
        <strain evidence="4">strain Y</strain>
    </source>
</reference>
<dbReference type="KEGG" id="fiy:BN1229_v1_3482"/>
<keyword evidence="4" id="KW-1185">Reference proteome</keyword>
<evidence type="ECO:0000256" key="1">
    <source>
        <dbReference type="SAM" id="Coils"/>
    </source>
</evidence>
<dbReference type="KEGG" id="fil:BN1229_v1_2432"/>
<gene>
    <name evidence="3" type="ORF">YBN1229_v1_3482</name>
</gene>
<protein>
    <recommendedName>
        <fullName evidence="2">DUF2326 domain-containing protein</fullName>
    </recommendedName>
</protein>
<dbReference type="Pfam" id="PF10088">
    <property type="entry name" value="DUF2326"/>
    <property type="match status" value="1"/>
</dbReference>